<sequence>MSTLFDANDFRIPPGILHLCAGGKTPALHALDGALGRYLADKSDGPAGDARQEAMVARLRDKLAAGWGCAMEEIGLVSSVAEGVAMLAESLEWTEGDEVVLADIEYPSLAAPFAMRPGVTLRVAEGPGGVAALVGPRTRVIAVSSVSFLTAERVDLHALRALADGVGALLVVDHTQAAGWARIEAGVADFAFAACYKWMLGISGIAVAYWNRVRQPDWAPRSAGWYSMAVQGRPDWTQPFALVPDAMRFCRGNPNHAGVYALDAALDYLARHEGIEAHVLALAGELRARCLAAGLPMMTPENHGASVCLPHPEAARAVRELEARGVLVWNGRGRIRVSFHGYNGEADVAWALAALKGVFSVRSASASSPEA</sequence>
<dbReference type="InterPro" id="IPR015421">
    <property type="entry name" value="PyrdxlP-dep_Trfase_major"/>
</dbReference>
<evidence type="ECO:0000259" key="2">
    <source>
        <dbReference type="Pfam" id="PF00266"/>
    </source>
</evidence>
<protein>
    <submittedName>
        <fullName evidence="3">Selenocysteine lyase/cysteine desulfurase</fullName>
    </submittedName>
</protein>
<dbReference type="Pfam" id="PF00266">
    <property type="entry name" value="Aminotran_5"/>
    <property type="match status" value="1"/>
</dbReference>
<dbReference type="PANTHER" id="PTHR43586">
    <property type="entry name" value="CYSTEINE DESULFURASE"/>
    <property type="match status" value="1"/>
</dbReference>
<evidence type="ECO:0000313" key="4">
    <source>
        <dbReference type="Proteomes" id="UP000553193"/>
    </source>
</evidence>
<dbReference type="GO" id="GO:0016829">
    <property type="term" value="F:lyase activity"/>
    <property type="evidence" value="ECO:0007669"/>
    <property type="project" value="UniProtKB-KW"/>
</dbReference>
<gene>
    <name evidence="3" type="ORF">GGQ83_000347</name>
</gene>
<organism evidence="3 4">
    <name type="scientific">Roseococcus suduntuyensis</name>
    <dbReference type="NCBI Taxonomy" id="455361"/>
    <lineage>
        <taxon>Bacteria</taxon>
        <taxon>Pseudomonadati</taxon>
        <taxon>Pseudomonadota</taxon>
        <taxon>Alphaproteobacteria</taxon>
        <taxon>Acetobacterales</taxon>
        <taxon>Roseomonadaceae</taxon>
        <taxon>Roseococcus</taxon>
    </lineage>
</organism>
<dbReference type="EMBL" id="JACIDJ010000001">
    <property type="protein sequence ID" value="MBB3896921.1"/>
    <property type="molecule type" value="Genomic_DNA"/>
</dbReference>
<dbReference type="PANTHER" id="PTHR43586:SF15">
    <property type="entry name" value="BLR3095 PROTEIN"/>
    <property type="match status" value="1"/>
</dbReference>
<dbReference type="InterPro" id="IPR015424">
    <property type="entry name" value="PyrdxlP-dep_Trfase"/>
</dbReference>
<dbReference type="Proteomes" id="UP000553193">
    <property type="component" value="Unassembled WGS sequence"/>
</dbReference>
<keyword evidence="1" id="KW-0663">Pyridoxal phosphate</keyword>
<dbReference type="Gene3D" id="3.40.640.10">
    <property type="entry name" value="Type I PLP-dependent aspartate aminotransferase-like (Major domain)"/>
    <property type="match status" value="1"/>
</dbReference>
<comment type="caution">
    <text evidence="3">The sequence shown here is derived from an EMBL/GenBank/DDBJ whole genome shotgun (WGS) entry which is preliminary data.</text>
</comment>
<dbReference type="Gene3D" id="3.90.1150.10">
    <property type="entry name" value="Aspartate Aminotransferase, domain 1"/>
    <property type="match status" value="1"/>
</dbReference>
<evidence type="ECO:0000256" key="1">
    <source>
        <dbReference type="ARBA" id="ARBA00022898"/>
    </source>
</evidence>
<reference evidence="3 4" key="1">
    <citation type="submission" date="2020-08" db="EMBL/GenBank/DDBJ databases">
        <title>Genomic Encyclopedia of Type Strains, Phase IV (KMG-IV): sequencing the most valuable type-strain genomes for metagenomic binning, comparative biology and taxonomic classification.</title>
        <authorList>
            <person name="Goeker M."/>
        </authorList>
    </citation>
    <scope>NUCLEOTIDE SEQUENCE [LARGE SCALE GENOMIC DNA]</scope>
    <source>
        <strain evidence="3 4">DSM 19979</strain>
    </source>
</reference>
<proteinExistence type="predicted"/>
<name>A0A840A6R0_9PROT</name>
<dbReference type="AlphaFoldDB" id="A0A840A6R0"/>
<dbReference type="InterPro" id="IPR015422">
    <property type="entry name" value="PyrdxlP-dep_Trfase_small"/>
</dbReference>
<dbReference type="InterPro" id="IPR000192">
    <property type="entry name" value="Aminotrans_V_dom"/>
</dbReference>
<keyword evidence="4" id="KW-1185">Reference proteome</keyword>
<dbReference type="RefSeq" id="WP_184381875.1">
    <property type="nucleotide sequence ID" value="NZ_JACIDJ010000001.1"/>
</dbReference>
<feature type="domain" description="Aminotransferase class V" evidence="2">
    <location>
        <begin position="55"/>
        <end position="347"/>
    </location>
</feature>
<dbReference type="SUPFAM" id="SSF53383">
    <property type="entry name" value="PLP-dependent transferases"/>
    <property type="match status" value="1"/>
</dbReference>
<evidence type="ECO:0000313" key="3">
    <source>
        <dbReference type="EMBL" id="MBB3896921.1"/>
    </source>
</evidence>
<keyword evidence="3" id="KW-0456">Lyase</keyword>
<accession>A0A840A6R0</accession>